<gene>
    <name evidence="2" type="ORF">GCM10010345_91960</name>
</gene>
<reference evidence="3" key="1">
    <citation type="journal article" date="2019" name="Int. J. Syst. Evol. Microbiol.">
        <title>The Global Catalogue of Microorganisms (GCM) 10K type strain sequencing project: providing services to taxonomists for standard genome sequencing and annotation.</title>
        <authorList>
            <consortium name="The Broad Institute Genomics Platform"/>
            <consortium name="The Broad Institute Genome Sequencing Center for Infectious Disease"/>
            <person name="Wu L."/>
            <person name="Ma J."/>
        </authorList>
    </citation>
    <scope>NUCLEOTIDE SEQUENCE [LARGE SCALE GENOMIC DNA]</scope>
    <source>
        <strain evidence="3">JCM 4733</strain>
    </source>
</reference>
<accession>A0ABQ3DCP5</accession>
<name>A0ABQ3DCP5_9ACTN</name>
<dbReference type="Proteomes" id="UP000653644">
    <property type="component" value="Unassembled WGS sequence"/>
</dbReference>
<keyword evidence="1" id="KW-1133">Transmembrane helix</keyword>
<dbReference type="EMBL" id="BMVN01000103">
    <property type="protein sequence ID" value="GHA75255.1"/>
    <property type="molecule type" value="Genomic_DNA"/>
</dbReference>
<evidence type="ECO:0000313" key="2">
    <source>
        <dbReference type="EMBL" id="GHA75255.1"/>
    </source>
</evidence>
<keyword evidence="1" id="KW-0812">Transmembrane</keyword>
<sequence>MMRDSVLPERLKRAAVQGGLLPLRVLATVYWLLLGWFVHRPGREERQTLRIARAAAAAGPERDH</sequence>
<evidence type="ECO:0000256" key="1">
    <source>
        <dbReference type="SAM" id="Phobius"/>
    </source>
</evidence>
<comment type="caution">
    <text evidence="2">The sequence shown here is derived from an EMBL/GenBank/DDBJ whole genome shotgun (WGS) entry which is preliminary data.</text>
</comment>
<evidence type="ECO:0008006" key="4">
    <source>
        <dbReference type="Google" id="ProtNLM"/>
    </source>
</evidence>
<evidence type="ECO:0000313" key="3">
    <source>
        <dbReference type="Proteomes" id="UP000653644"/>
    </source>
</evidence>
<keyword evidence="3" id="KW-1185">Reference proteome</keyword>
<proteinExistence type="predicted"/>
<keyword evidence="1" id="KW-0472">Membrane</keyword>
<organism evidence="2 3">
    <name type="scientific">Streptomyces canarius</name>
    <dbReference type="NCBI Taxonomy" id="285453"/>
    <lineage>
        <taxon>Bacteria</taxon>
        <taxon>Bacillati</taxon>
        <taxon>Actinomycetota</taxon>
        <taxon>Actinomycetes</taxon>
        <taxon>Kitasatosporales</taxon>
        <taxon>Streptomycetaceae</taxon>
        <taxon>Streptomyces</taxon>
    </lineage>
</organism>
<protein>
    <recommendedName>
        <fullName evidence="4">Transposase</fullName>
    </recommendedName>
</protein>
<feature type="transmembrane region" description="Helical" evidence="1">
    <location>
        <begin position="20"/>
        <end position="38"/>
    </location>
</feature>